<accession>A0ACD4CX07</accession>
<evidence type="ECO:0000313" key="1">
    <source>
        <dbReference type="EMBL" id="UXN58148.1"/>
    </source>
</evidence>
<keyword evidence="1" id="KW-0614">Plasmid</keyword>
<sequence length="66" mass="7587">MIDDDRRLMVEIKAQARIAYESRPKITNASIMAAALGKDFPHRTADEIHQKIKSVWRVRGMLCFGE</sequence>
<reference evidence="1" key="1">
    <citation type="submission" date="2022-09" db="EMBL/GenBank/DDBJ databases">
        <title>Interaction between co-microsymbionts with complementary sets of symbiotic genes in legume-rhizobium systems.</title>
        <authorList>
            <person name="Safronova V."/>
            <person name="Sazanova A."/>
            <person name="Afonin A."/>
            <person name="Chirak E."/>
        </authorList>
    </citation>
    <scope>NUCLEOTIDE SEQUENCE</scope>
    <source>
        <strain evidence="1">A18/3m</strain>
    </source>
</reference>
<geneLocation type="plasmid" evidence="1 2">
    <name>p_unnamed2</name>
</geneLocation>
<keyword evidence="2" id="KW-1185">Reference proteome</keyword>
<dbReference type="EMBL" id="CP104971">
    <property type="protein sequence ID" value="UXN58148.1"/>
    <property type="molecule type" value="Genomic_DNA"/>
</dbReference>
<protein>
    <submittedName>
        <fullName evidence="1">Uncharacterized protein</fullName>
    </submittedName>
</protein>
<proteinExistence type="predicted"/>
<gene>
    <name evidence="1" type="ORF">N8E88_04810</name>
</gene>
<organism evidence="1 2">
    <name type="scientific">Phyllobacterium zundukense</name>
    <dbReference type="NCBI Taxonomy" id="1867719"/>
    <lineage>
        <taxon>Bacteria</taxon>
        <taxon>Pseudomonadati</taxon>
        <taxon>Pseudomonadota</taxon>
        <taxon>Alphaproteobacteria</taxon>
        <taxon>Hyphomicrobiales</taxon>
        <taxon>Phyllobacteriaceae</taxon>
        <taxon>Phyllobacterium</taxon>
    </lineage>
</organism>
<dbReference type="Proteomes" id="UP001061991">
    <property type="component" value="Plasmid p_unnamed2"/>
</dbReference>
<name>A0ACD4CX07_9HYPH</name>
<evidence type="ECO:0000313" key="2">
    <source>
        <dbReference type="Proteomes" id="UP001061991"/>
    </source>
</evidence>